<proteinExistence type="predicted"/>
<dbReference type="WBParaSite" id="HPLM_0002090501-mRNA-1">
    <property type="protein sequence ID" value="HPLM_0002090501-mRNA-1"/>
    <property type="gene ID" value="HPLM_0002090501"/>
</dbReference>
<reference evidence="5" key="1">
    <citation type="submission" date="2017-02" db="UniProtKB">
        <authorList>
            <consortium name="WormBaseParasite"/>
        </authorList>
    </citation>
    <scope>IDENTIFICATION</scope>
</reference>
<protein>
    <submittedName>
        <fullName evidence="5">G_PROTEIN_RECEP_F1_2 domain-containing protein</fullName>
    </submittedName>
</protein>
<keyword evidence="2" id="KW-0472">Membrane</keyword>
<evidence type="ECO:0000313" key="5">
    <source>
        <dbReference type="WBParaSite" id="HPLM_0002090501-mRNA-1"/>
    </source>
</evidence>
<keyword evidence="4" id="KW-1185">Reference proteome</keyword>
<dbReference type="AlphaFoldDB" id="A0A0N4X963"/>
<evidence type="ECO:0000313" key="3">
    <source>
        <dbReference type="EMBL" id="VDO86650.1"/>
    </source>
</evidence>
<feature type="transmembrane region" description="Helical" evidence="2">
    <location>
        <begin position="49"/>
        <end position="70"/>
    </location>
</feature>
<keyword evidence="2" id="KW-0812">Transmembrane</keyword>
<evidence type="ECO:0000256" key="1">
    <source>
        <dbReference type="SAM" id="MobiDB-lite"/>
    </source>
</evidence>
<evidence type="ECO:0000256" key="2">
    <source>
        <dbReference type="SAM" id="Phobius"/>
    </source>
</evidence>
<sequence>MAEEQKPEEKQVDKSQDDANVEEGKRTPAGAGPMMFDSASIRARFVRKVFTILTIMILINCLMVVPVVVIESVRSLVSQYKWVVLIAL</sequence>
<organism evidence="5">
    <name type="scientific">Haemonchus placei</name>
    <name type="common">Barber's pole worm</name>
    <dbReference type="NCBI Taxonomy" id="6290"/>
    <lineage>
        <taxon>Eukaryota</taxon>
        <taxon>Metazoa</taxon>
        <taxon>Ecdysozoa</taxon>
        <taxon>Nematoda</taxon>
        <taxon>Chromadorea</taxon>
        <taxon>Rhabditida</taxon>
        <taxon>Rhabditina</taxon>
        <taxon>Rhabditomorpha</taxon>
        <taxon>Strongyloidea</taxon>
        <taxon>Trichostrongylidae</taxon>
        <taxon>Haemonchus</taxon>
    </lineage>
</organism>
<feature type="compositionally biased region" description="Basic and acidic residues" evidence="1">
    <location>
        <begin position="1"/>
        <end position="26"/>
    </location>
</feature>
<gene>
    <name evidence="3" type="ORF">HPLM_LOCUS20897</name>
</gene>
<evidence type="ECO:0000313" key="4">
    <source>
        <dbReference type="Proteomes" id="UP000268014"/>
    </source>
</evidence>
<keyword evidence="2" id="KW-1133">Transmembrane helix</keyword>
<dbReference type="EMBL" id="UZAF01022695">
    <property type="protein sequence ID" value="VDO86650.1"/>
    <property type="molecule type" value="Genomic_DNA"/>
</dbReference>
<dbReference type="Proteomes" id="UP000268014">
    <property type="component" value="Unassembled WGS sequence"/>
</dbReference>
<accession>A0A0N4X963</accession>
<dbReference type="OrthoDB" id="7933078at2759"/>
<reference evidence="3 4" key="2">
    <citation type="submission" date="2018-11" db="EMBL/GenBank/DDBJ databases">
        <authorList>
            <consortium name="Pathogen Informatics"/>
        </authorList>
    </citation>
    <scope>NUCLEOTIDE SEQUENCE [LARGE SCALE GENOMIC DNA]</scope>
    <source>
        <strain evidence="3 4">MHpl1</strain>
    </source>
</reference>
<name>A0A0N4X963_HAEPC</name>
<feature type="region of interest" description="Disordered" evidence="1">
    <location>
        <begin position="1"/>
        <end position="31"/>
    </location>
</feature>